<name>A0A6A6T0F5_9PLEO</name>
<evidence type="ECO:0000313" key="8">
    <source>
        <dbReference type="Proteomes" id="UP000799324"/>
    </source>
</evidence>
<feature type="binding site" evidence="5">
    <location>
        <position position="221"/>
    </location>
    <ligand>
        <name>Zn(2+)</name>
        <dbReference type="ChEBI" id="CHEBI:29105"/>
    </ligand>
</feature>
<feature type="transmembrane region" description="Helical" evidence="6">
    <location>
        <begin position="152"/>
        <end position="170"/>
    </location>
</feature>
<dbReference type="GO" id="GO:0016020">
    <property type="term" value="C:membrane"/>
    <property type="evidence" value="ECO:0007669"/>
    <property type="project" value="UniProtKB-SubCell"/>
</dbReference>
<feature type="transmembrane region" description="Helical" evidence="6">
    <location>
        <begin position="223"/>
        <end position="244"/>
    </location>
</feature>
<dbReference type="PANTHER" id="PTHR20855:SF130">
    <property type="entry name" value="HAEMOLYSIN-III FAMILY PROTEIN"/>
    <property type="match status" value="1"/>
</dbReference>
<dbReference type="OrthoDB" id="529367at2759"/>
<gene>
    <name evidence="7" type="ORF">K491DRAFT_603303</name>
</gene>
<feature type="binding site" evidence="5">
    <location>
        <position position="225"/>
    </location>
    <ligand>
        <name>Zn(2+)</name>
        <dbReference type="ChEBI" id="CHEBI:29105"/>
    </ligand>
</feature>
<organism evidence="7 8">
    <name type="scientific">Lophiostoma macrostomum CBS 122681</name>
    <dbReference type="NCBI Taxonomy" id="1314788"/>
    <lineage>
        <taxon>Eukaryota</taxon>
        <taxon>Fungi</taxon>
        <taxon>Dikarya</taxon>
        <taxon>Ascomycota</taxon>
        <taxon>Pezizomycotina</taxon>
        <taxon>Dothideomycetes</taxon>
        <taxon>Pleosporomycetidae</taxon>
        <taxon>Pleosporales</taxon>
        <taxon>Lophiostomataceae</taxon>
        <taxon>Lophiostoma</taxon>
    </lineage>
</organism>
<sequence>MSPVSLSSWKCELADGNEVNIWSHGLASIAFLAALVWSLQTMHMNAKHVPAADIFAVFIFLTSTIFCFLFSASHHLLIDHSEPTSTLTGRFDHVGIVLPMWGTTIASTHFGFYCDPQLQSFYWYVATGFALLCALATFHPMFRTPAGRQVRVLLYVLLGASSFVPIVRGVRSHGYSEYNRRMGLSYFIGLGVFHATGAAIYGARVPERFWPKRFDILGSSHQIMHLLVVCGALCYSIGLMKAFIYWNGMREDGTDICKMIG</sequence>
<evidence type="ECO:0000256" key="6">
    <source>
        <dbReference type="SAM" id="Phobius"/>
    </source>
</evidence>
<accession>A0A6A6T0F5</accession>
<feature type="transmembrane region" description="Helical" evidence="6">
    <location>
        <begin position="20"/>
        <end position="39"/>
    </location>
</feature>
<evidence type="ECO:0000313" key="7">
    <source>
        <dbReference type="EMBL" id="KAF2653202.1"/>
    </source>
</evidence>
<feature type="transmembrane region" description="Helical" evidence="6">
    <location>
        <begin position="121"/>
        <end position="140"/>
    </location>
</feature>
<dbReference type="InterPro" id="IPR004254">
    <property type="entry name" value="AdipoR/HlyIII-related"/>
</dbReference>
<dbReference type="PANTHER" id="PTHR20855">
    <property type="entry name" value="ADIPOR/PROGESTIN RECEPTOR-RELATED"/>
    <property type="match status" value="1"/>
</dbReference>
<evidence type="ECO:0000256" key="4">
    <source>
        <dbReference type="ARBA" id="ARBA00023136"/>
    </source>
</evidence>
<reference evidence="7" key="1">
    <citation type="journal article" date="2020" name="Stud. Mycol.">
        <title>101 Dothideomycetes genomes: a test case for predicting lifestyles and emergence of pathogens.</title>
        <authorList>
            <person name="Haridas S."/>
            <person name="Albert R."/>
            <person name="Binder M."/>
            <person name="Bloem J."/>
            <person name="Labutti K."/>
            <person name="Salamov A."/>
            <person name="Andreopoulos B."/>
            <person name="Baker S."/>
            <person name="Barry K."/>
            <person name="Bills G."/>
            <person name="Bluhm B."/>
            <person name="Cannon C."/>
            <person name="Castanera R."/>
            <person name="Culley D."/>
            <person name="Daum C."/>
            <person name="Ezra D."/>
            <person name="Gonzalez J."/>
            <person name="Henrissat B."/>
            <person name="Kuo A."/>
            <person name="Liang C."/>
            <person name="Lipzen A."/>
            <person name="Lutzoni F."/>
            <person name="Magnuson J."/>
            <person name="Mondo S."/>
            <person name="Nolan M."/>
            <person name="Ohm R."/>
            <person name="Pangilinan J."/>
            <person name="Park H.-J."/>
            <person name="Ramirez L."/>
            <person name="Alfaro M."/>
            <person name="Sun H."/>
            <person name="Tritt A."/>
            <person name="Yoshinaga Y."/>
            <person name="Zwiers L.-H."/>
            <person name="Turgeon B."/>
            <person name="Goodwin S."/>
            <person name="Spatafora J."/>
            <person name="Crous P."/>
            <person name="Grigoriev I."/>
        </authorList>
    </citation>
    <scope>NUCLEOTIDE SEQUENCE</scope>
    <source>
        <strain evidence="7">CBS 122681</strain>
    </source>
</reference>
<dbReference type="Proteomes" id="UP000799324">
    <property type="component" value="Unassembled WGS sequence"/>
</dbReference>
<keyword evidence="5" id="KW-0479">Metal-binding</keyword>
<dbReference type="Pfam" id="PF03006">
    <property type="entry name" value="HlyIII"/>
    <property type="match status" value="1"/>
</dbReference>
<keyword evidence="2 6" id="KW-0812">Transmembrane</keyword>
<protein>
    <submittedName>
        <fullName evidence="7">Hly-III related protein</fullName>
    </submittedName>
</protein>
<evidence type="ECO:0000256" key="1">
    <source>
        <dbReference type="ARBA" id="ARBA00004141"/>
    </source>
</evidence>
<evidence type="ECO:0000256" key="2">
    <source>
        <dbReference type="ARBA" id="ARBA00022692"/>
    </source>
</evidence>
<comment type="subcellular location">
    <subcellularLocation>
        <location evidence="1">Membrane</location>
        <topology evidence="1">Multi-pass membrane protein</topology>
    </subcellularLocation>
</comment>
<dbReference type="GO" id="GO:0046872">
    <property type="term" value="F:metal ion binding"/>
    <property type="evidence" value="ECO:0007669"/>
    <property type="project" value="UniProtKB-KW"/>
</dbReference>
<evidence type="ECO:0000256" key="5">
    <source>
        <dbReference type="PIRSR" id="PIRSR604254-1"/>
    </source>
</evidence>
<keyword evidence="5" id="KW-0862">Zinc</keyword>
<keyword evidence="4 6" id="KW-0472">Membrane</keyword>
<dbReference type="AlphaFoldDB" id="A0A6A6T0F5"/>
<dbReference type="EMBL" id="MU004385">
    <property type="protein sequence ID" value="KAF2653202.1"/>
    <property type="molecule type" value="Genomic_DNA"/>
</dbReference>
<evidence type="ECO:0000256" key="3">
    <source>
        <dbReference type="ARBA" id="ARBA00022989"/>
    </source>
</evidence>
<keyword evidence="3 6" id="KW-1133">Transmembrane helix</keyword>
<keyword evidence="8" id="KW-1185">Reference proteome</keyword>
<feature type="binding site" evidence="5">
    <location>
        <position position="75"/>
    </location>
    <ligand>
        <name>Zn(2+)</name>
        <dbReference type="ChEBI" id="CHEBI:29105"/>
    </ligand>
</feature>
<feature type="transmembrane region" description="Helical" evidence="6">
    <location>
        <begin position="51"/>
        <end position="73"/>
    </location>
</feature>
<dbReference type="GO" id="GO:0038023">
    <property type="term" value="F:signaling receptor activity"/>
    <property type="evidence" value="ECO:0007669"/>
    <property type="project" value="TreeGrafter"/>
</dbReference>
<feature type="transmembrane region" description="Helical" evidence="6">
    <location>
        <begin position="93"/>
        <end position="114"/>
    </location>
</feature>
<proteinExistence type="predicted"/>
<dbReference type="GO" id="GO:0006882">
    <property type="term" value="P:intracellular zinc ion homeostasis"/>
    <property type="evidence" value="ECO:0007669"/>
    <property type="project" value="TreeGrafter"/>
</dbReference>
<feature type="transmembrane region" description="Helical" evidence="6">
    <location>
        <begin position="182"/>
        <end position="203"/>
    </location>
</feature>